<feature type="region of interest" description="Disordered" evidence="1">
    <location>
        <begin position="71"/>
        <end position="96"/>
    </location>
</feature>
<dbReference type="Proteomes" id="UP001525890">
    <property type="component" value="Unassembled WGS sequence"/>
</dbReference>
<organism evidence="2 3">
    <name type="scientific">Laspinema palackyanum D2a</name>
    <dbReference type="NCBI Taxonomy" id="2953684"/>
    <lineage>
        <taxon>Bacteria</taxon>
        <taxon>Bacillati</taxon>
        <taxon>Cyanobacteriota</taxon>
        <taxon>Cyanophyceae</taxon>
        <taxon>Oscillatoriophycideae</taxon>
        <taxon>Oscillatoriales</taxon>
        <taxon>Laspinemataceae</taxon>
        <taxon>Laspinema</taxon>
        <taxon>Laspinema palackyanum</taxon>
    </lineage>
</organism>
<evidence type="ECO:0000256" key="1">
    <source>
        <dbReference type="SAM" id="MobiDB-lite"/>
    </source>
</evidence>
<accession>A0ABT2MZU8</accession>
<dbReference type="RefSeq" id="WP_368009693.1">
    <property type="nucleotide sequence ID" value="NZ_JAMXFF010000085.1"/>
</dbReference>
<reference evidence="2 3" key="1">
    <citation type="journal article" date="2022" name="Front. Microbiol.">
        <title>High genomic differentiation and limited gene flow indicate recent cryptic speciation within the genus Laspinema (cyanobacteria).</title>
        <authorList>
            <person name="Stanojkovic A."/>
            <person name="Skoupy S."/>
            <person name="Skaloud P."/>
            <person name="Dvorak P."/>
        </authorList>
    </citation>
    <scope>NUCLEOTIDE SEQUENCE [LARGE SCALE GENOMIC DNA]</scope>
    <source>
        <strain evidence="2 3">D2a</strain>
    </source>
</reference>
<dbReference type="EMBL" id="JAMXFF010000085">
    <property type="protein sequence ID" value="MCT7970274.1"/>
    <property type="molecule type" value="Genomic_DNA"/>
</dbReference>
<sequence>MTTAINFNQLSSDLGATPKRLQTIYSKLFGDLEVTIEVAKPHVEAVLNRIKTHGETLAMAVDSYKLEITKQHQSNQPNAAKTSDKPGKGSVSALLESDRSATRKLTQKRFTAIVRESNELLADWLTNGLPDDELSSELEGAIFDSDDAVLDALTEVIDGTGCYSYPKALIGTPSQSIAALLLPSRTELTPESTGNGKGKTTQK</sequence>
<feature type="compositionally biased region" description="Polar residues" evidence="1">
    <location>
        <begin position="71"/>
        <end position="81"/>
    </location>
</feature>
<proteinExistence type="predicted"/>
<evidence type="ECO:0000313" key="2">
    <source>
        <dbReference type="EMBL" id="MCT7970274.1"/>
    </source>
</evidence>
<comment type="caution">
    <text evidence="2">The sequence shown here is derived from an EMBL/GenBank/DDBJ whole genome shotgun (WGS) entry which is preliminary data.</text>
</comment>
<name>A0ABT2MZU8_9CYAN</name>
<protein>
    <submittedName>
        <fullName evidence="2">Uncharacterized protein</fullName>
    </submittedName>
</protein>
<keyword evidence="3" id="KW-1185">Reference proteome</keyword>
<evidence type="ECO:0000313" key="3">
    <source>
        <dbReference type="Proteomes" id="UP001525890"/>
    </source>
</evidence>
<gene>
    <name evidence="2" type="ORF">NG799_28565</name>
</gene>